<organism evidence="1">
    <name type="scientific">marine metagenome</name>
    <dbReference type="NCBI Taxonomy" id="408172"/>
    <lineage>
        <taxon>unclassified sequences</taxon>
        <taxon>metagenomes</taxon>
        <taxon>ecological metagenomes</taxon>
    </lineage>
</organism>
<evidence type="ECO:0000313" key="1">
    <source>
        <dbReference type="EMBL" id="SVB86626.1"/>
    </source>
</evidence>
<protein>
    <submittedName>
        <fullName evidence="1">Uncharacterized protein</fullName>
    </submittedName>
</protein>
<gene>
    <name evidence="1" type="ORF">METZ01_LOCUS239480</name>
</gene>
<sequence>MNEAAGIKLSSRIIHSGKVFTAVTDYIQLPTGRKVNLDIIRHKQS</sequence>
<feature type="non-terminal residue" evidence="1">
    <location>
        <position position="45"/>
    </location>
</feature>
<reference evidence="1" key="1">
    <citation type="submission" date="2018-05" db="EMBL/GenBank/DDBJ databases">
        <authorList>
            <person name="Lanie J.A."/>
            <person name="Ng W.-L."/>
            <person name="Kazmierczak K.M."/>
            <person name="Andrzejewski T.M."/>
            <person name="Davidsen T.M."/>
            <person name="Wayne K.J."/>
            <person name="Tettelin H."/>
            <person name="Glass J.I."/>
            <person name="Rusch D."/>
            <person name="Podicherti R."/>
            <person name="Tsui H.-C.T."/>
            <person name="Winkler M.E."/>
        </authorList>
    </citation>
    <scope>NUCLEOTIDE SEQUENCE</scope>
</reference>
<dbReference type="EMBL" id="UINC01061248">
    <property type="protein sequence ID" value="SVB86626.1"/>
    <property type="molecule type" value="Genomic_DNA"/>
</dbReference>
<name>A0A382HH73_9ZZZZ</name>
<accession>A0A382HH73</accession>
<dbReference type="AlphaFoldDB" id="A0A382HH73"/>
<proteinExistence type="predicted"/>